<dbReference type="Gramene" id="Bo8g081080.1">
    <property type="protein sequence ID" value="Bo8g081080.1"/>
    <property type="gene ID" value="Bo8g081080"/>
</dbReference>
<dbReference type="HOGENOM" id="CLU_2267536_0_0_1"/>
<sequence length="103" mass="11655">MKNILKTFRKFSATKMCRRPCIVVCCLRRRLRIASASSSPSSAYRLRIVSVVCASSPLSFVHRLRIVSISPHLRIASALSPICPRHYKLAVYDDVISKVFSFL</sequence>
<dbReference type="AlphaFoldDB" id="A0A0D3DSA0"/>
<reference evidence="1" key="2">
    <citation type="submission" date="2015-03" db="UniProtKB">
        <authorList>
            <consortium name="EnsemblPlants"/>
        </authorList>
    </citation>
    <scope>IDENTIFICATION</scope>
</reference>
<protein>
    <submittedName>
        <fullName evidence="1">Uncharacterized protein</fullName>
    </submittedName>
</protein>
<dbReference type="EnsemblPlants" id="Bo8g081080.1">
    <property type="protein sequence ID" value="Bo8g081080.1"/>
    <property type="gene ID" value="Bo8g081080"/>
</dbReference>
<name>A0A0D3DSA0_BRAOL</name>
<evidence type="ECO:0000313" key="2">
    <source>
        <dbReference type="Proteomes" id="UP000032141"/>
    </source>
</evidence>
<reference evidence="1 2" key="1">
    <citation type="journal article" date="2014" name="Genome Biol.">
        <title>Transcriptome and methylome profiling reveals relics of genome dominance in the mesopolyploid Brassica oleracea.</title>
        <authorList>
            <person name="Parkin I.A."/>
            <person name="Koh C."/>
            <person name="Tang H."/>
            <person name="Robinson S.J."/>
            <person name="Kagale S."/>
            <person name="Clarke W.E."/>
            <person name="Town C.D."/>
            <person name="Nixon J."/>
            <person name="Krishnakumar V."/>
            <person name="Bidwell S.L."/>
            <person name="Denoeud F."/>
            <person name="Belcram H."/>
            <person name="Links M.G."/>
            <person name="Just J."/>
            <person name="Clarke C."/>
            <person name="Bender T."/>
            <person name="Huebert T."/>
            <person name="Mason A.S."/>
            <person name="Pires J.C."/>
            <person name="Barker G."/>
            <person name="Moore J."/>
            <person name="Walley P.G."/>
            <person name="Manoli S."/>
            <person name="Batley J."/>
            <person name="Edwards D."/>
            <person name="Nelson M.N."/>
            <person name="Wang X."/>
            <person name="Paterson A.H."/>
            <person name="King G."/>
            <person name="Bancroft I."/>
            <person name="Chalhoub B."/>
            <person name="Sharpe A.G."/>
        </authorList>
    </citation>
    <scope>NUCLEOTIDE SEQUENCE</scope>
    <source>
        <strain evidence="1 2">cv. TO1000</strain>
    </source>
</reference>
<dbReference type="Proteomes" id="UP000032141">
    <property type="component" value="Chromosome C8"/>
</dbReference>
<accession>A0A0D3DSA0</accession>
<evidence type="ECO:0000313" key="1">
    <source>
        <dbReference type="EnsemblPlants" id="Bo8g081080.1"/>
    </source>
</evidence>
<keyword evidence="2" id="KW-1185">Reference proteome</keyword>
<proteinExistence type="predicted"/>
<organism evidence="1 2">
    <name type="scientific">Brassica oleracea var. oleracea</name>
    <dbReference type="NCBI Taxonomy" id="109376"/>
    <lineage>
        <taxon>Eukaryota</taxon>
        <taxon>Viridiplantae</taxon>
        <taxon>Streptophyta</taxon>
        <taxon>Embryophyta</taxon>
        <taxon>Tracheophyta</taxon>
        <taxon>Spermatophyta</taxon>
        <taxon>Magnoliopsida</taxon>
        <taxon>eudicotyledons</taxon>
        <taxon>Gunneridae</taxon>
        <taxon>Pentapetalae</taxon>
        <taxon>rosids</taxon>
        <taxon>malvids</taxon>
        <taxon>Brassicales</taxon>
        <taxon>Brassicaceae</taxon>
        <taxon>Brassiceae</taxon>
        <taxon>Brassica</taxon>
    </lineage>
</organism>